<dbReference type="PANTHER" id="PTHR24114:SF50">
    <property type="entry name" value="RNI-LIKE PROTEIN"/>
    <property type="match status" value="1"/>
</dbReference>
<dbReference type="SMART" id="SM00368">
    <property type="entry name" value="LRR_RI"/>
    <property type="match status" value="8"/>
</dbReference>
<dbReference type="SUPFAM" id="SSF47473">
    <property type="entry name" value="EF-hand"/>
    <property type="match status" value="1"/>
</dbReference>
<evidence type="ECO:0000256" key="1">
    <source>
        <dbReference type="SAM" id="MobiDB-lite"/>
    </source>
</evidence>
<accession>A0ABM0MQQ5</accession>
<feature type="compositionally biased region" description="Basic and acidic residues" evidence="1">
    <location>
        <begin position="68"/>
        <end position="95"/>
    </location>
</feature>
<dbReference type="Gene3D" id="3.80.10.10">
    <property type="entry name" value="Ribonuclease Inhibitor"/>
    <property type="match status" value="1"/>
</dbReference>
<gene>
    <name evidence="4" type="primary">LOC100372392</name>
</gene>
<dbReference type="Gene3D" id="1.10.238.10">
    <property type="entry name" value="EF-hand"/>
    <property type="match status" value="1"/>
</dbReference>
<dbReference type="SUPFAM" id="SSF52047">
    <property type="entry name" value="RNI-like"/>
    <property type="match status" value="1"/>
</dbReference>
<feature type="compositionally biased region" description="Polar residues" evidence="1">
    <location>
        <begin position="1"/>
        <end position="11"/>
    </location>
</feature>
<proteinExistence type="predicted"/>
<dbReference type="Pfam" id="PF13516">
    <property type="entry name" value="LRR_6"/>
    <property type="match status" value="5"/>
</dbReference>
<sequence>MGREQTPTSEEALSRAASRLDAEKDEKSHSRRGSALGSRAPSRAKSRGSLTENKKTISRPSSRTGSGKRPDSKISSRSEKENIESDDDTRTRATSEQDILSENGWDTDLEVEGTSRRKTKESYDASGRTTYKEACKMNGVVPVSYFLRHIVDSELTMKHHGLGPAGARAIAITLVANTTILKLNLADNWLDSEGGQAVADMLKENCYIAELDLSDNRLSDDGAKAMADMLKENVNLHSVTLAGNGFGDKSAEGFAEVILQNSKLENMNLSRNSFSEAAGLLLGPAISENITIRQLDLSWNHIRRKGAVALAKGIGSNIGLRKVDLSWNGLGNEGALAIGEALKMNNSLEELDLTNNRISPEGAVLLAKGLAVNETLRVLKVGKNPMQTAGCYGIVKAVKENANTAIEQLDFSDIQVNKDFDELFMQLKEVRPDIKVKHGGSEEEKKKKAKVNPMQKLQKYIQKNNLRLVDFFNKFDKDGSMSVSYEEFREGLEETGIDMSGEEVEMLIAELDRDGDGDINYRLITLRLAAYNNKPDK</sequence>
<dbReference type="InterPro" id="IPR002048">
    <property type="entry name" value="EF_hand_dom"/>
</dbReference>
<dbReference type="SMART" id="SM00054">
    <property type="entry name" value="EFh"/>
    <property type="match status" value="2"/>
</dbReference>
<dbReference type="InterPro" id="IPR052394">
    <property type="entry name" value="LRR-containing"/>
</dbReference>
<name>A0ABM0MQQ5_SACKO</name>
<dbReference type="InterPro" id="IPR011992">
    <property type="entry name" value="EF-hand-dom_pair"/>
</dbReference>
<feature type="compositionally biased region" description="Basic and acidic residues" evidence="1">
    <location>
        <begin position="18"/>
        <end position="28"/>
    </location>
</feature>
<feature type="region of interest" description="Disordered" evidence="1">
    <location>
        <begin position="1"/>
        <end position="126"/>
    </location>
</feature>
<evidence type="ECO:0000313" key="4">
    <source>
        <dbReference type="RefSeq" id="XP_006822346.1"/>
    </source>
</evidence>
<dbReference type="Pfam" id="PF13499">
    <property type="entry name" value="EF-hand_7"/>
    <property type="match status" value="1"/>
</dbReference>
<dbReference type="InterPro" id="IPR001611">
    <property type="entry name" value="Leu-rich_rpt"/>
</dbReference>
<dbReference type="GeneID" id="100372392"/>
<protein>
    <submittedName>
        <fullName evidence="4">Uncharacterized protein C14orf166B homolog isoform X1</fullName>
    </submittedName>
</protein>
<dbReference type="Proteomes" id="UP000694865">
    <property type="component" value="Unplaced"/>
</dbReference>
<keyword evidence="3" id="KW-1185">Reference proteome</keyword>
<dbReference type="RefSeq" id="XP_006822346.1">
    <property type="nucleotide sequence ID" value="XM_006822283.1"/>
</dbReference>
<organism evidence="3 4">
    <name type="scientific">Saccoglossus kowalevskii</name>
    <name type="common">Acorn worm</name>
    <dbReference type="NCBI Taxonomy" id="10224"/>
    <lineage>
        <taxon>Eukaryota</taxon>
        <taxon>Metazoa</taxon>
        <taxon>Hemichordata</taxon>
        <taxon>Enteropneusta</taxon>
        <taxon>Harrimaniidae</taxon>
        <taxon>Saccoglossus</taxon>
    </lineage>
</organism>
<feature type="domain" description="EF-hand" evidence="2">
    <location>
        <begin position="463"/>
        <end position="498"/>
    </location>
</feature>
<dbReference type="PROSITE" id="PS50222">
    <property type="entry name" value="EF_HAND_2"/>
    <property type="match status" value="1"/>
</dbReference>
<evidence type="ECO:0000259" key="2">
    <source>
        <dbReference type="PROSITE" id="PS50222"/>
    </source>
</evidence>
<reference evidence="4" key="1">
    <citation type="submission" date="2025-08" db="UniProtKB">
        <authorList>
            <consortium name="RefSeq"/>
        </authorList>
    </citation>
    <scope>IDENTIFICATION</scope>
    <source>
        <tissue evidence="4">Testes</tissue>
    </source>
</reference>
<dbReference type="CDD" id="cd00051">
    <property type="entry name" value="EFh"/>
    <property type="match status" value="1"/>
</dbReference>
<dbReference type="InterPro" id="IPR032675">
    <property type="entry name" value="LRR_dom_sf"/>
</dbReference>
<dbReference type="PANTHER" id="PTHR24114">
    <property type="entry name" value="LEUCINE RICH REPEAT FAMILY PROTEIN"/>
    <property type="match status" value="1"/>
</dbReference>
<evidence type="ECO:0000313" key="3">
    <source>
        <dbReference type="Proteomes" id="UP000694865"/>
    </source>
</evidence>